<evidence type="ECO:0000313" key="1">
    <source>
        <dbReference type="EMBL" id="MDH6057912.1"/>
    </source>
</evidence>
<sequence>MCLEVNRTHLYLNCHDTQVFLSGECSIAVGYTVNMLAGAKLWVIDVQQEFLGF</sequence>
<dbReference type="EMBL" id="JANQDO010000089">
    <property type="protein sequence ID" value="MDH6057912.1"/>
    <property type="molecule type" value="Genomic_DNA"/>
</dbReference>
<comment type="caution">
    <text evidence="1">The sequence shown here is derived from an EMBL/GenBank/DDBJ whole genome shotgun (WGS) entry which is preliminary data.</text>
</comment>
<dbReference type="Proteomes" id="UP001159371">
    <property type="component" value="Unassembled WGS sequence"/>
</dbReference>
<name>A0ABT6K689_9CYAN</name>
<evidence type="ECO:0000313" key="2">
    <source>
        <dbReference type="Proteomes" id="UP001159371"/>
    </source>
</evidence>
<accession>A0ABT6K689</accession>
<organism evidence="1 2">
    <name type="scientific">Umezakia ovalisporum FSS-43</name>
    <dbReference type="NCBI Taxonomy" id="2740520"/>
    <lineage>
        <taxon>Bacteria</taxon>
        <taxon>Bacillati</taxon>
        <taxon>Cyanobacteriota</taxon>
        <taxon>Cyanophyceae</taxon>
        <taxon>Nostocales</taxon>
        <taxon>Nodulariaceae</taxon>
        <taxon>Umezakia</taxon>
    </lineage>
</organism>
<proteinExistence type="predicted"/>
<reference evidence="1 2" key="1">
    <citation type="journal article" date="2023" name="J. Phycol.">
        <title>Chrysosporum ovalisporum is synonymous with the true-branching cyanobacterium Umezakia natans (Nostocales/Aphanizomenonaceae).</title>
        <authorList>
            <person name="McGregor G.B."/>
            <person name="Sendall B.C."/>
            <person name="Niiyama Y."/>
            <person name="Tuji A."/>
            <person name="Willis A."/>
        </authorList>
    </citation>
    <scope>NUCLEOTIDE SEQUENCE [LARGE SCALE GENOMIC DNA]</scope>
    <source>
        <strain evidence="1 2">FSS-43</strain>
    </source>
</reference>
<dbReference type="GeneID" id="83686708"/>
<keyword evidence="2" id="KW-1185">Reference proteome</keyword>
<dbReference type="RefSeq" id="WP_280652633.1">
    <property type="nucleotide sequence ID" value="NZ_JANQDO010000089.1"/>
</dbReference>
<gene>
    <name evidence="1" type="ORF">NWP19_14280</name>
</gene>
<protein>
    <submittedName>
        <fullName evidence="1">Uncharacterized protein</fullName>
    </submittedName>
</protein>